<evidence type="ECO:0000259" key="4">
    <source>
        <dbReference type="Pfam" id="PF22624"/>
    </source>
</evidence>
<dbReference type="Proteomes" id="UP000678679">
    <property type="component" value="Chromosome 1"/>
</dbReference>
<evidence type="ECO:0000259" key="3">
    <source>
        <dbReference type="Pfam" id="PF01648"/>
    </source>
</evidence>
<sequence>MSKKPYDLYTTAEDSLKGDINLLDGDERKRYKRFLTDQKKEEFLMGRTFLKHCLSKHLNIPPKQISFSYSKNGKPYLSSIYGASVFFNLSHSNGYFVVGISNKELGVDMEPITKLDEKKLKWFLSPQELKEVQSITDENQRKMSLFKLFTMKEAFIKATDKSFVLSDFSFWYVDNEWKLQVEDTHSWKFDTKMIGNEITIAICYQED</sequence>
<evidence type="ECO:0000256" key="1">
    <source>
        <dbReference type="ARBA" id="ARBA00010990"/>
    </source>
</evidence>
<dbReference type="AlphaFoldDB" id="A0AAX1NCF8"/>
<dbReference type="GO" id="GO:0000287">
    <property type="term" value="F:magnesium ion binding"/>
    <property type="evidence" value="ECO:0007669"/>
    <property type="project" value="InterPro"/>
</dbReference>
<accession>A0AAX1NCF8</accession>
<keyword evidence="6" id="KW-1185">Reference proteome</keyword>
<proteinExistence type="inferred from homology"/>
<dbReference type="Pfam" id="PF22624">
    <property type="entry name" value="AASDHPPT_N"/>
    <property type="match status" value="1"/>
</dbReference>
<dbReference type="InterPro" id="IPR008278">
    <property type="entry name" value="4-PPantetheinyl_Trfase_dom"/>
</dbReference>
<organism evidence="5 6">
    <name type="scientific">Flammeovirga yaeyamensis</name>
    <dbReference type="NCBI Taxonomy" id="367791"/>
    <lineage>
        <taxon>Bacteria</taxon>
        <taxon>Pseudomonadati</taxon>
        <taxon>Bacteroidota</taxon>
        <taxon>Cytophagia</taxon>
        <taxon>Cytophagales</taxon>
        <taxon>Flammeovirgaceae</taxon>
        <taxon>Flammeovirga</taxon>
    </lineage>
</organism>
<dbReference type="RefSeq" id="WP_169663989.1">
    <property type="nucleotide sequence ID" value="NZ_CP076132.1"/>
</dbReference>
<dbReference type="EMBL" id="CP076132">
    <property type="protein sequence ID" value="QWG03353.1"/>
    <property type="molecule type" value="Genomic_DNA"/>
</dbReference>
<keyword evidence="2 5" id="KW-0808">Transferase</keyword>
<feature type="domain" description="4'-phosphopantetheinyl transferase" evidence="3">
    <location>
        <begin position="105"/>
        <end position="180"/>
    </location>
</feature>
<dbReference type="SUPFAM" id="SSF56214">
    <property type="entry name" value="4'-phosphopantetheinyl transferase"/>
    <property type="match status" value="2"/>
</dbReference>
<protein>
    <submittedName>
        <fullName evidence="5">4'-phosphopantetheinyl transferase superfamily protein</fullName>
    </submittedName>
</protein>
<gene>
    <name evidence="5" type="ORF">KMW28_07140</name>
</gene>
<feature type="domain" description="4'-phosphopantetheinyl transferase N-terminal" evidence="4">
    <location>
        <begin position="15"/>
        <end position="98"/>
    </location>
</feature>
<dbReference type="GO" id="GO:0005829">
    <property type="term" value="C:cytosol"/>
    <property type="evidence" value="ECO:0007669"/>
    <property type="project" value="TreeGrafter"/>
</dbReference>
<dbReference type="InterPro" id="IPR037143">
    <property type="entry name" value="4-PPantetheinyl_Trfase_dom_sf"/>
</dbReference>
<dbReference type="PANTHER" id="PTHR12215">
    <property type="entry name" value="PHOSPHOPANTETHEINE TRANSFERASE"/>
    <property type="match status" value="1"/>
</dbReference>
<dbReference type="Gene3D" id="3.90.470.20">
    <property type="entry name" value="4'-phosphopantetheinyl transferase domain"/>
    <property type="match status" value="2"/>
</dbReference>
<evidence type="ECO:0000313" key="5">
    <source>
        <dbReference type="EMBL" id="QWG03353.1"/>
    </source>
</evidence>
<dbReference type="InterPro" id="IPR050559">
    <property type="entry name" value="P-Pant_transferase_sf"/>
</dbReference>
<evidence type="ECO:0000313" key="6">
    <source>
        <dbReference type="Proteomes" id="UP000678679"/>
    </source>
</evidence>
<dbReference type="KEGG" id="fya:KMW28_07140"/>
<dbReference type="Pfam" id="PF01648">
    <property type="entry name" value="ACPS"/>
    <property type="match status" value="1"/>
</dbReference>
<comment type="similarity">
    <text evidence="1">Belongs to the P-Pant transferase superfamily. Gsp/Sfp/HetI/AcpT family.</text>
</comment>
<dbReference type="PANTHER" id="PTHR12215:SF10">
    <property type="entry name" value="L-AMINOADIPATE-SEMIALDEHYDE DEHYDROGENASE-PHOSPHOPANTETHEINYL TRANSFERASE"/>
    <property type="match status" value="1"/>
</dbReference>
<reference evidence="5 6" key="1">
    <citation type="submission" date="2021-05" db="EMBL/GenBank/DDBJ databases">
        <title>Comparative genomic studies on the polysaccharide-degrading batcterial strains of the Flammeovirga genus.</title>
        <authorList>
            <person name="Zewei F."/>
            <person name="Zheng Z."/>
            <person name="Yu L."/>
            <person name="Ruyue G."/>
            <person name="Yanhong M."/>
            <person name="Yuanyuan C."/>
            <person name="Jingyan G."/>
            <person name="Wenjun H."/>
        </authorList>
    </citation>
    <scope>NUCLEOTIDE SEQUENCE [LARGE SCALE GENOMIC DNA]</scope>
    <source>
        <strain evidence="5 6">NBRC:100898</strain>
    </source>
</reference>
<dbReference type="GO" id="GO:0008897">
    <property type="term" value="F:holo-[acyl-carrier-protein] synthase activity"/>
    <property type="evidence" value="ECO:0007669"/>
    <property type="project" value="InterPro"/>
</dbReference>
<dbReference type="GO" id="GO:0019878">
    <property type="term" value="P:lysine biosynthetic process via aminoadipic acid"/>
    <property type="evidence" value="ECO:0007669"/>
    <property type="project" value="TreeGrafter"/>
</dbReference>
<name>A0AAX1NCF8_9BACT</name>
<evidence type="ECO:0000256" key="2">
    <source>
        <dbReference type="ARBA" id="ARBA00022679"/>
    </source>
</evidence>
<dbReference type="InterPro" id="IPR055066">
    <property type="entry name" value="AASDHPPT_N"/>
</dbReference>